<name>A0A0A0HHH8_9RHOB</name>
<dbReference type="STRING" id="215743.ROSMUCSMR3_00015"/>
<gene>
    <name evidence="1" type="ORF">rosmuc_03654</name>
</gene>
<reference evidence="1 2" key="1">
    <citation type="submission" date="2013-01" db="EMBL/GenBank/DDBJ databases">
        <authorList>
            <person name="Fiebig A."/>
            <person name="Goeker M."/>
            <person name="Klenk H.-P.P."/>
        </authorList>
    </citation>
    <scope>NUCLEOTIDE SEQUENCE [LARGE SCALE GENOMIC DNA]</scope>
    <source>
        <strain evidence="1 2">DSM 17069</strain>
    </source>
</reference>
<evidence type="ECO:0000313" key="1">
    <source>
        <dbReference type="EMBL" id="KGM86381.1"/>
    </source>
</evidence>
<dbReference type="EMBL" id="AONH01000018">
    <property type="protein sequence ID" value="KGM86381.1"/>
    <property type="molecule type" value="Genomic_DNA"/>
</dbReference>
<evidence type="ECO:0000313" key="2">
    <source>
        <dbReference type="Proteomes" id="UP000030021"/>
    </source>
</evidence>
<dbReference type="HOGENOM" id="CLU_114601_1_0_5"/>
<dbReference type="OrthoDB" id="8087696at2"/>
<dbReference type="Proteomes" id="UP000030021">
    <property type="component" value="Unassembled WGS sequence"/>
</dbReference>
<dbReference type="Gene3D" id="3.10.20.30">
    <property type="match status" value="1"/>
</dbReference>
<dbReference type="InterPro" id="IPR003749">
    <property type="entry name" value="ThiS/MoaD-like"/>
</dbReference>
<accession>A0A0A0HHH8</accession>
<organism evidence="1 2">
    <name type="scientific">Roseovarius mucosus DSM 17069</name>
    <dbReference type="NCBI Taxonomy" id="1288298"/>
    <lineage>
        <taxon>Bacteria</taxon>
        <taxon>Pseudomonadati</taxon>
        <taxon>Pseudomonadota</taxon>
        <taxon>Alphaproteobacteria</taxon>
        <taxon>Rhodobacterales</taxon>
        <taxon>Roseobacteraceae</taxon>
        <taxon>Roseovarius</taxon>
    </lineage>
</organism>
<sequence>MVKVVLWGSLAESADGQREVAVEAATLRELLDGLGETFPGLRAELERGVSVSIDGRVYNDNWFTPIQPDSEVVLLKRLKGG</sequence>
<proteinExistence type="predicted"/>
<dbReference type="PATRIC" id="fig|1288298.3.peg.3665"/>
<dbReference type="RefSeq" id="WP_037274813.1">
    <property type="nucleotide sequence ID" value="NZ_KN293983.1"/>
</dbReference>
<dbReference type="InterPro" id="IPR016155">
    <property type="entry name" value="Mopterin_synth/thiamin_S_b"/>
</dbReference>
<dbReference type="CDD" id="cd17040">
    <property type="entry name" value="Ubl_MoaD_like"/>
    <property type="match status" value="1"/>
</dbReference>
<dbReference type="SUPFAM" id="SSF54285">
    <property type="entry name" value="MoaD/ThiS"/>
    <property type="match status" value="1"/>
</dbReference>
<dbReference type="eggNOG" id="COG1977">
    <property type="taxonomic scope" value="Bacteria"/>
</dbReference>
<dbReference type="AlphaFoldDB" id="A0A0A0HHH8"/>
<comment type="caution">
    <text evidence="1">The sequence shown here is derived from an EMBL/GenBank/DDBJ whole genome shotgun (WGS) entry which is preliminary data.</text>
</comment>
<dbReference type="InterPro" id="IPR012675">
    <property type="entry name" value="Beta-grasp_dom_sf"/>
</dbReference>
<dbReference type="Pfam" id="PF02597">
    <property type="entry name" value="ThiS"/>
    <property type="match status" value="1"/>
</dbReference>
<protein>
    <submittedName>
        <fullName evidence="1">Molybdopterin converting factor, small subunit</fullName>
    </submittedName>
</protein>